<dbReference type="InterPro" id="IPR001647">
    <property type="entry name" value="HTH_TetR"/>
</dbReference>
<comment type="caution">
    <text evidence="4">The sequence shown here is derived from an EMBL/GenBank/DDBJ whole genome shotgun (WGS) entry which is preliminary data.</text>
</comment>
<dbReference type="PRINTS" id="PR00455">
    <property type="entry name" value="HTHTETR"/>
</dbReference>
<dbReference type="Gene3D" id="1.10.10.60">
    <property type="entry name" value="Homeodomain-like"/>
    <property type="match status" value="1"/>
</dbReference>
<dbReference type="Pfam" id="PF17920">
    <property type="entry name" value="TetR_C_16"/>
    <property type="match status" value="1"/>
</dbReference>
<dbReference type="SUPFAM" id="SSF46689">
    <property type="entry name" value="Homeodomain-like"/>
    <property type="match status" value="1"/>
</dbReference>
<gene>
    <name evidence="4" type="ORF">F8M49_14770</name>
</gene>
<dbReference type="SUPFAM" id="SSF48498">
    <property type="entry name" value="Tetracyclin repressor-like, C-terminal domain"/>
    <property type="match status" value="1"/>
</dbReference>
<dbReference type="Pfam" id="PF00440">
    <property type="entry name" value="TetR_N"/>
    <property type="match status" value="1"/>
</dbReference>
<reference evidence="4 5" key="1">
    <citation type="submission" date="2019-10" db="EMBL/GenBank/DDBJ databases">
        <title>Draft Genome Assembly of Rhodococcus zopfii DSM44189.</title>
        <authorList>
            <person name="Sutton J.M."/>
            <person name="Akob D.M."/>
            <person name="Bushman T.J."/>
        </authorList>
    </citation>
    <scope>NUCLEOTIDE SEQUENCE [LARGE SCALE GENOMIC DNA]</scope>
    <source>
        <strain evidence="4 5">DSM 44189</strain>
    </source>
</reference>
<dbReference type="PROSITE" id="PS50977">
    <property type="entry name" value="HTH_TETR_2"/>
    <property type="match status" value="1"/>
</dbReference>
<dbReference type="InterPro" id="IPR041678">
    <property type="entry name" value="TetR_C_16"/>
</dbReference>
<evidence type="ECO:0000256" key="2">
    <source>
        <dbReference type="PROSITE-ProRule" id="PRU00335"/>
    </source>
</evidence>
<dbReference type="InterPro" id="IPR009057">
    <property type="entry name" value="Homeodomain-like_sf"/>
</dbReference>
<evidence type="ECO:0000313" key="5">
    <source>
        <dbReference type="Proteomes" id="UP001275440"/>
    </source>
</evidence>
<dbReference type="InterPro" id="IPR050109">
    <property type="entry name" value="HTH-type_TetR-like_transc_reg"/>
</dbReference>
<dbReference type="EMBL" id="WBMO01000001">
    <property type="protein sequence ID" value="MDV2476288.1"/>
    <property type="molecule type" value="Genomic_DNA"/>
</dbReference>
<evidence type="ECO:0000313" key="4">
    <source>
        <dbReference type="EMBL" id="MDV2476288.1"/>
    </source>
</evidence>
<proteinExistence type="predicted"/>
<evidence type="ECO:0000256" key="1">
    <source>
        <dbReference type="ARBA" id="ARBA00023125"/>
    </source>
</evidence>
<dbReference type="PANTHER" id="PTHR30055">
    <property type="entry name" value="HTH-TYPE TRANSCRIPTIONAL REGULATOR RUTR"/>
    <property type="match status" value="1"/>
</dbReference>
<dbReference type="Gene3D" id="1.10.357.10">
    <property type="entry name" value="Tetracycline Repressor, domain 2"/>
    <property type="match status" value="1"/>
</dbReference>
<evidence type="ECO:0000259" key="3">
    <source>
        <dbReference type="PROSITE" id="PS50977"/>
    </source>
</evidence>
<dbReference type="PANTHER" id="PTHR30055:SF235">
    <property type="entry name" value="TRANSCRIPTIONAL REGULATORY PROTEIN"/>
    <property type="match status" value="1"/>
</dbReference>
<organism evidence="4 5">
    <name type="scientific">Rhodococcus zopfii</name>
    <dbReference type="NCBI Taxonomy" id="43772"/>
    <lineage>
        <taxon>Bacteria</taxon>
        <taxon>Bacillati</taxon>
        <taxon>Actinomycetota</taxon>
        <taxon>Actinomycetes</taxon>
        <taxon>Mycobacteriales</taxon>
        <taxon>Nocardiaceae</taxon>
        <taxon>Rhodococcus</taxon>
    </lineage>
</organism>
<accession>A0ABU3WSB7</accession>
<keyword evidence="1 2" id="KW-0238">DNA-binding</keyword>
<feature type="domain" description="HTH tetR-type" evidence="3">
    <location>
        <begin position="13"/>
        <end position="73"/>
    </location>
</feature>
<feature type="DNA-binding region" description="H-T-H motif" evidence="2">
    <location>
        <begin position="36"/>
        <end position="55"/>
    </location>
</feature>
<protein>
    <submittedName>
        <fullName evidence="4">TetR/AcrR family transcriptional regulator</fullName>
    </submittedName>
</protein>
<name>A0ABU3WSB7_9NOCA</name>
<keyword evidence="5" id="KW-1185">Reference proteome</keyword>
<sequence length="198" mass="21087">MTVTRPGRRPGNSGSRDRILEAARELFADNGFGETTIRAIATRAEVDAALVHHFFGTKHALFVAAIALPVDPDDVLAPVRAGPVDEIGPRLAAALLGVWESPHRDAIVAVFRTVIGGGGDVGLMRTFLLDIVFDEIVPRVDHPAGTGALRVELVASQMAGLMVTRYLLRLEPLASLPADRLVAIVGPTLQRYLTGDVG</sequence>
<dbReference type="Proteomes" id="UP001275440">
    <property type="component" value="Unassembled WGS sequence"/>
</dbReference>
<dbReference type="InterPro" id="IPR036271">
    <property type="entry name" value="Tet_transcr_reg_TetR-rel_C_sf"/>
</dbReference>